<feature type="transmembrane region" description="Helical" evidence="6">
    <location>
        <begin position="126"/>
        <end position="149"/>
    </location>
</feature>
<feature type="transmembrane region" description="Helical" evidence="6">
    <location>
        <begin position="189"/>
        <end position="209"/>
    </location>
</feature>
<feature type="transmembrane region" description="Helical" evidence="6">
    <location>
        <begin position="406"/>
        <end position="425"/>
    </location>
</feature>
<evidence type="ECO:0000256" key="6">
    <source>
        <dbReference type="SAM" id="Phobius"/>
    </source>
</evidence>
<dbReference type="EMBL" id="QRVP01000003">
    <property type="protein sequence ID" value="RGS56330.1"/>
    <property type="molecule type" value="Genomic_DNA"/>
</dbReference>
<evidence type="ECO:0000256" key="5">
    <source>
        <dbReference type="ARBA" id="ARBA00023136"/>
    </source>
</evidence>
<evidence type="ECO:0000313" key="7">
    <source>
        <dbReference type="EMBL" id="CUP39371.1"/>
    </source>
</evidence>
<comment type="subcellular location">
    <subcellularLocation>
        <location evidence="1">Cell membrane</location>
        <topology evidence="1">Multi-pass membrane protein</topology>
    </subcellularLocation>
</comment>
<evidence type="ECO:0000313" key="9">
    <source>
        <dbReference type="Proteomes" id="UP000095788"/>
    </source>
</evidence>
<keyword evidence="5 6" id="KW-0472">Membrane</keyword>
<sequence>MVEQISTNKRIAKNTFLLYFRMFLIIGVTFYTTRVILNVLGVENYGIYTTIGGIVLLFSFINNALLTTTQRYLNYYYGKNDITATGQYYSVCMFVFVFIGVVISLFSEMAGYLFIHYKMVLPCERIAAAEWTLHISVIINFINIIRSPYHACVVANEKFDFYAYLSIIEVLLKLVIVYILSSIQFDKLIFYNLLLLSVTIVIFLVYKFYCNKKYVESKIQYVTNKVLYKEVILFSGYSLLGNAANVCSQQGISLLLNVFCGVIVNAAIGISNQVSSGVYSFVSNFQTAFNPQLVKLYAQDETWKLVNTILSVSKFSFFLLFILIVPVIIYSTDILKIWLVDIPDYTKIFCILTLIYMLIDTLAAPLWITIQASGHIKKYQIITSIIILLNLPISLFFLNLGWEPTIVFVIRILINLVAYAYRLYFANTIVYIGFSRYCLKVLLPILKVVLSIAVIYYFILSIELNFMLSILILEMLLLVLIFCLGLSRNEELFIIQLIKRGLKFI</sequence>
<feature type="transmembrane region" description="Helical" evidence="6">
    <location>
        <begin position="437"/>
        <end position="460"/>
    </location>
</feature>
<evidence type="ECO:0000256" key="3">
    <source>
        <dbReference type="ARBA" id="ARBA00022692"/>
    </source>
</evidence>
<feature type="transmembrane region" description="Helical" evidence="6">
    <location>
        <begin position="161"/>
        <end position="183"/>
    </location>
</feature>
<keyword evidence="2" id="KW-1003">Cell membrane</keyword>
<feature type="transmembrane region" description="Helical" evidence="6">
    <location>
        <begin position="16"/>
        <end position="33"/>
    </location>
</feature>
<evidence type="ECO:0000256" key="2">
    <source>
        <dbReference type="ARBA" id="ARBA00022475"/>
    </source>
</evidence>
<evidence type="ECO:0000313" key="10">
    <source>
        <dbReference type="Proteomes" id="UP000285283"/>
    </source>
</evidence>
<dbReference type="InterPro" id="IPR050833">
    <property type="entry name" value="Poly_Biosynth_Transport"/>
</dbReference>
<feature type="transmembrane region" description="Helical" evidence="6">
    <location>
        <begin position="345"/>
        <end position="369"/>
    </location>
</feature>
<feature type="transmembrane region" description="Helical" evidence="6">
    <location>
        <begin position="45"/>
        <end position="66"/>
    </location>
</feature>
<reference evidence="7 9" key="1">
    <citation type="submission" date="2015-09" db="EMBL/GenBank/DDBJ databases">
        <authorList>
            <consortium name="Pathogen Informatics"/>
        </authorList>
    </citation>
    <scope>NUCLEOTIDE SEQUENCE [LARGE SCALE GENOMIC DNA]</scope>
    <source>
        <strain evidence="7 9">2789STDY5834942</strain>
    </source>
</reference>
<dbReference type="AlphaFoldDB" id="A0A174MW93"/>
<organism evidence="7 9">
    <name type="scientific">Bacteroides uniformis</name>
    <dbReference type="NCBI Taxonomy" id="820"/>
    <lineage>
        <taxon>Bacteria</taxon>
        <taxon>Pseudomonadati</taxon>
        <taxon>Bacteroidota</taxon>
        <taxon>Bacteroidia</taxon>
        <taxon>Bacteroidales</taxon>
        <taxon>Bacteroidaceae</taxon>
        <taxon>Bacteroides</taxon>
    </lineage>
</organism>
<protein>
    <submittedName>
        <fullName evidence="8">Lipopolysaccharide biosynthesis protein</fullName>
    </submittedName>
    <submittedName>
        <fullName evidence="7">Transmembrane protein</fullName>
    </submittedName>
</protein>
<name>A0A174MW93_BACUN</name>
<feature type="transmembrane region" description="Helical" evidence="6">
    <location>
        <begin position="381"/>
        <end position="400"/>
    </location>
</feature>
<feature type="transmembrane region" description="Helical" evidence="6">
    <location>
        <begin position="87"/>
        <end position="106"/>
    </location>
</feature>
<evidence type="ECO:0000256" key="4">
    <source>
        <dbReference type="ARBA" id="ARBA00022989"/>
    </source>
</evidence>
<accession>A0A174MW93</accession>
<gene>
    <name evidence="8" type="ORF">DWX87_04575</name>
    <name evidence="7" type="ORF">ERS852554_00583</name>
</gene>
<reference evidence="8 10" key="2">
    <citation type="submission" date="2018-08" db="EMBL/GenBank/DDBJ databases">
        <title>A genome reference for cultivated species of the human gut microbiota.</title>
        <authorList>
            <person name="Zou Y."/>
            <person name="Xue W."/>
            <person name="Luo G."/>
        </authorList>
    </citation>
    <scope>NUCLEOTIDE SEQUENCE [LARGE SCALE GENOMIC DNA]</scope>
    <source>
        <strain evidence="8 10">AF21-53</strain>
    </source>
</reference>
<dbReference type="Proteomes" id="UP000285283">
    <property type="component" value="Unassembled WGS sequence"/>
</dbReference>
<dbReference type="PANTHER" id="PTHR30250:SF26">
    <property type="entry name" value="PSMA PROTEIN"/>
    <property type="match status" value="1"/>
</dbReference>
<keyword evidence="3 6" id="KW-0812">Transmembrane</keyword>
<evidence type="ECO:0000313" key="8">
    <source>
        <dbReference type="EMBL" id="RGS56330.1"/>
    </source>
</evidence>
<evidence type="ECO:0000256" key="1">
    <source>
        <dbReference type="ARBA" id="ARBA00004651"/>
    </source>
</evidence>
<feature type="transmembrane region" description="Helical" evidence="6">
    <location>
        <begin position="317"/>
        <end position="339"/>
    </location>
</feature>
<dbReference type="EMBL" id="CZBF01000001">
    <property type="protein sequence ID" value="CUP39371.1"/>
    <property type="molecule type" value="Genomic_DNA"/>
</dbReference>
<dbReference type="RefSeq" id="WP_057281146.1">
    <property type="nucleotide sequence ID" value="NZ_CZBF01000001.1"/>
</dbReference>
<dbReference type="Proteomes" id="UP000095788">
    <property type="component" value="Unassembled WGS sequence"/>
</dbReference>
<dbReference type="GO" id="GO:0005886">
    <property type="term" value="C:plasma membrane"/>
    <property type="evidence" value="ECO:0007669"/>
    <property type="project" value="UniProtKB-SubCell"/>
</dbReference>
<keyword evidence="4 6" id="KW-1133">Transmembrane helix</keyword>
<feature type="transmembrane region" description="Helical" evidence="6">
    <location>
        <begin position="466"/>
        <end position="486"/>
    </location>
</feature>
<dbReference type="PANTHER" id="PTHR30250">
    <property type="entry name" value="PST FAMILY PREDICTED COLANIC ACID TRANSPORTER"/>
    <property type="match status" value="1"/>
</dbReference>
<proteinExistence type="predicted"/>